<dbReference type="SUPFAM" id="SSF53756">
    <property type="entry name" value="UDP-Glycosyltransferase/glycogen phosphorylase"/>
    <property type="match status" value="1"/>
</dbReference>
<proteinExistence type="predicted"/>
<name>A0A3A3EKJ2_9GAMM</name>
<keyword evidence="1" id="KW-0808">Transferase</keyword>
<dbReference type="AlphaFoldDB" id="A0A3A3EKJ2"/>
<evidence type="ECO:0000313" key="1">
    <source>
        <dbReference type="EMBL" id="RJF36850.1"/>
    </source>
</evidence>
<accession>A0A3A3EKJ2</accession>
<dbReference type="Gene3D" id="3.40.50.2000">
    <property type="entry name" value="Glycogen Phosphorylase B"/>
    <property type="match status" value="1"/>
</dbReference>
<evidence type="ECO:0000313" key="2">
    <source>
        <dbReference type="Proteomes" id="UP000265938"/>
    </source>
</evidence>
<reference evidence="1 2" key="1">
    <citation type="submission" date="2018-09" db="EMBL/GenBank/DDBJ databases">
        <title>Identification of marine bacteria producing industrial enzymes.</title>
        <authorList>
            <person name="Cheng T.H."/>
            <person name="Saidin J."/>
            <person name="Muhd D.D."/>
            <person name="Isa M.N.M."/>
            <person name="Bakar M.F.A."/>
            <person name="Ismail N."/>
        </authorList>
    </citation>
    <scope>NUCLEOTIDE SEQUENCE [LARGE SCALE GENOMIC DNA]</scope>
    <source>
        <strain evidence="1 2">MNAD 1.6</strain>
    </source>
</reference>
<dbReference type="Gene3D" id="3.40.50.11010">
    <property type="match status" value="1"/>
</dbReference>
<dbReference type="EMBL" id="QYSE01000001">
    <property type="protein sequence ID" value="RJF36850.1"/>
    <property type="molecule type" value="Genomic_DNA"/>
</dbReference>
<protein>
    <submittedName>
        <fullName evidence="1">Glycosyltransferase</fullName>
    </submittedName>
</protein>
<dbReference type="RefSeq" id="WP_119851829.1">
    <property type="nucleotide sequence ID" value="NZ_QYSE01000001.1"/>
</dbReference>
<organism evidence="1 2">
    <name type="scientific">Pseudoalteromonas gelatinilytica</name>
    <dbReference type="NCBI Taxonomy" id="1703256"/>
    <lineage>
        <taxon>Bacteria</taxon>
        <taxon>Pseudomonadati</taxon>
        <taxon>Pseudomonadota</taxon>
        <taxon>Gammaproteobacteria</taxon>
        <taxon>Alteromonadales</taxon>
        <taxon>Pseudoalteromonadaceae</taxon>
        <taxon>Pseudoalteromonas</taxon>
    </lineage>
</organism>
<dbReference type="GO" id="GO:0016740">
    <property type="term" value="F:transferase activity"/>
    <property type="evidence" value="ECO:0007669"/>
    <property type="project" value="UniProtKB-KW"/>
</dbReference>
<dbReference type="Pfam" id="PF13692">
    <property type="entry name" value="Glyco_trans_1_4"/>
    <property type="match status" value="1"/>
</dbReference>
<sequence length="378" mass="43408">MKFIVFGEDWQSHPSSTQHLFKQLAQQHSVIWINSIGMRKPTLRLVDIKRVFNKLKSLLLSTKKTAKNRTADKKNDDNFTAHTLAVLPWHDNVLVRLFNKWVFQRQNFIDDEPIVYWLSVPTAISLIAPREHDKVVYYCGDDFAALAGVDHKMVAPFEDELIEKADTIYVVSERLANKMPEHKVKMLSHGVDLALFTTKTAKASELEHISKPIIGFYGSLNAWLDKALLLKLAKERPDYQLVLIGHLVEDFQELLKLENVTHIEAVDHQRLASFSQHWQVSILPFVDNDQIRACDPLKLKEYIATGTPIVTTRFAAVDPYQETILIADNHQGFIERVDYAVSLSKSDFLNWRANQSLLAHNHSWQAKASLVCKQLRFC</sequence>
<dbReference type="Proteomes" id="UP000265938">
    <property type="component" value="Unassembled WGS sequence"/>
</dbReference>
<gene>
    <name evidence="1" type="ORF">D4741_01860</name>
</gene>
<comment type="caution">
    <text evidence="1">The sequence shown here is derived from an EMBL/GenBank/DDBJ whole genome shotgun (WGS) entry which is preliminary data.</text>
</comment>